<evidence type="ECO:0000313" key="1">
    <source>
        <dbReference type="EMBL" id="KAJ9590831.1"/>
    </source>
</evidence>
<proteinExistence type="predicted"/>
<gene>
    <name evidence="1" type="ORF">L9F63_016129</name>
</gene>
<protein>
    <submittedName>
        <fullName evidence="1">Uncharacterized protein</fullName>
    </submittedName>
</protein>
<comment type="caution">
    <text evidence="1">The sequence shown here is derived from an EMBL/GenBank/DDBJ whole genome shotgun (WGS) entry which is preliminary data.</text>
</comment>
<organism evidence="1 2">
    <name type="scientific">Diploptera punctata</name>
    <name type="common">Pacific beetle cockroach</name>
    <dbReference type="NCBI Taxonomy" id="6984"/>
    <lineage>
        <taxon>Eukaryota</taxon>
        <taxon>Metazoa</taxon>
        <taxon>Ecdysozoa</taxon>
        <taxon>Arthropoda</taxon>
        <taxon>Hexapoda</taxon>
        <taxon>Insecta</taxon>
        <taxon>Pterygota</taxon>
        <taxon>Neoptera</taxon>
        <taxon>Polyneoptera</taxon>
        <taxon>Dictyoptera</taxon>
        <taxon>Blattodea</taxon>
        <taxon>Blaberoidea</taxon>
        <taxon>Blaberidae</taxon>
        <taxon>Diplopterinae</taxon>
        <taxon>Diploptera</taxon>
    </lineage>
</organism>
<reference evidence="1" key="1">
    <citation type="journal article" date="2023" name="IScience">
        <title>Live-bearing cockroach genome reveals convergent evolutionary mechanisms linked to viviparity in insects and beyond.</title>
        <authorList>
            <person name="Fouks B."/>
            <person name="Harrison M.C."/>
            <person name="Mikhailova A.A."/>
            <person name="Marchal E."/>
            <person name="English S."/>
            <person name="Carruthers M."/>
            <person name="Jennings E.C."/>
            <person name="Chiamaka E.L."/>
            <person name="Frigard R.A."/>
            <person name="Pippel M."/>
            <person name="Attardo G.M."/>
            <person name="Benoit J.B."/>
            <person name="Bornberg-Bauer E."/>
            <person name="Tobe S.S."/>
        </authorList>
    </citation>
    <scope>NUCLEOTIDE SEQUENCE</scope>
    <source>
        <strain evidence="1">Stay&amp;Tobe</strain>
    </source>
</reference>
<sequence length="105" mass="11729">NKEGPSIHSNSARRCGSFPLLSTPKASVHLYEIAHYGCSDEFIHNTMQFVLDSCFPEIHIFPLTIFHTPLHHGIIYSLIPCSFTSSPSPSACCCRLPNMKGRCMF</sequence>
<feature type="non-terminal residue" evidence="1">
    <location>
        <position position="105"/>
    </location>
</feature>
<dbReference type="AlphaFoldDB" id="A0AAD8EHY9"/>
<dbReference type="EMBL" id="JASPKZ010004192">
    <property type="protein sequence ID" value="KAJ9590831.1"/>
    <property type="molecule type" value="Genomic_DNA"/>
</dbReference>
<reference evidence="1" key="2">
    <citation type="submission" date="2023-05" db="EMBL/GenBank/DDBJ databases">
        <authorList>
            <person name="Fouks B."/>
        </authorList>
    </citation>
    <scope>NUCLEOTIDE SEQUENCE</scope>
    <source>
        <strain evidence="1">Stay&amp;Tobe</strain>
        <tissue evidence="1">Testes</tissue>
    </source>
</reference>
<accession>A0AAD8EHY9</accession>
<keyword evidence="2" id="KW-1185">Reference proteome</keyword>
<name>A0AAD8EHY9_DIPPU</name>
<dbReference type="Proteomes" id="UP001233999">
    <property type="component" value="Unassembled WGS sequence"/>
</dbReference>
<evidence type="ECO:0000313" key="2">
    <source>
        <dbReference type="Proteomes" id="UP001233999"/>
    </source>
</evidence>
<feature type="non-terminal residue" evidence="1">
    <location>
        <position position="1"/>
    </location>
</feature>